<comment type="subcellular location">
    <subcellularLocation>
        <location evidence="1">Membrane</location>
        <topology evidence="1">Multi-pass membrane protein</topology>
    </subcellularLocation>
</comment>
<keyword evidence="8 10" id="KW-0472">Membrane</keyword>
<sequence length="798" mass="90789">MASFINRFKRKLRGESTTPQRADTFATESSAFPDGKDTEKHDVPLPGPEKTDHEITASGTSPTIDEEGNVTDLPDDVRELPKIVRNIVSLEDDPNAPTLTFRYFLLCFIFVPPGAILYTMGVYRTTAAVYPVLFVQIASHYMGHWLADVLPKKIIRIPFTKFSFNLNPGPWHVKENVLVTVTAASGATGNAAWSVISLAQLYYDTYIPAAASVFFMWAIVYIGYAMAALARQFLLYDPIYTWPYSLMQTAVFETLSKSARDSWVAKKQKIVFFGALAFIVCWQFLPEYVFPFLSSLSFLCWVAPHNSVANFVGAGIGGMGMLNLSLDWANISNQAFNSPMVVPFWTTVVLTVAYIFSCWILLPAAKWGGLGEWNHQLMSNRIFLENGTKYPAAALITPDLTFNETAYQELGPVYMGTQAIWALFFDYSSYISALTWMALFGYPKIRETYQKLRKRAKDKGKDTINEFYTDRLNVLMRSYKEVPLWWYVVLFIASFVTIIVILAKGYFFIPIWTFIIAIFSSGLMILPFGWLYSFSSFQVAIGSFNELLYGFMVHATSGHKHPAGANAYGCIAGDIWYRAQYMLQDQKIGHYMHVPPRAIFFSQIFGELIGVPINYGVIQWVLRAKKDYLLGDKEDPLHQWTGQQLASYNTMGVQYVLIGPKRLFAQHMYKPLPWAFLYGAAAPLVLYALHRAFPRSKLKFHLWNITIFGSGVSAFYGNLSTGYISRFIVGYICMRWFFRHRFETWRRYNYLVAAALDAGFNIAMLLMFIFLSSGKVVTMPNWWGNNEESVERCFALED</sequence>
<proteinExistence type="inferred from homology"/>
<feature type="region of interest" description="Disordered" evidence="9">
    <location>
        <begin position="1"/>
        <end position="72"/>
    </location>
</feature>
<feature type="transmembrane region" description="Helical" evidence="10">
    <location>
        <begin position="672"/>
        <end position="689"/>
    </location>
</feature>
<dbReference type="Pfam" id="PF03169">
    <property type="entry name" value="OPT"/>
    <property type="match status" value="1"/>
</dbReference>
<comment type="similarity">
    <text evidence="2">Belongs to the oligopeptide OPT transporter family.</text>
</comment>
<reference evidence="11" key="1">
    <citation type="journal article" date="2020" name="Stud. Mycol.">
        <title>101 Dothideomycetes genomes: a test case for predicting lifestyles and emergence of pathogens.</title>
        <authorList>
            <person name="Haridas S."/>
            <person name="Albert R."/>
            <person name="Binder M."/>
            <person name="Bloem J."/>
            <person name="Labutti K."/>
            <person name="Salamov A."/>
            <person name="Andreopoulos B."/>
            <person name="Baker S."/>
            <person name="Barry K."/>
            <person name="Bills G."/>
            <person name="Bluhm B."/>
            <person name="Cannon C."/>
            <person name="Castanera R."/>
            <person name="Culley D."/>
            <person name="Daum C."/>
            <person name="Ezra D."/>
            <person name="Gonzalez J."/>
            <person name="Henrissat B."/>
            <person name="Kuo A."/>
            <person name="Liang C."/>
            <person name="Lipzen A."/>
            <person name="Lutzoni F."/>
            <person name="Magnuson J."/>
            <person name="Mondo S."/>
            <person name="Nolan M."/>
            <person name="Ohm R."/>
            <person name="Pangilinan J."/>
            <person name="Park H.-J."/>
            <person name="Ramirez L."/>
            <person name="Alfaro M."/>
            <person name="Sun H."/>
            <person name="Tritt A."/>
            <person name="Yoshinaga Y."/>
            <person name="Zwiers L.-H."/>
            <person name="Turgeon B."/>
            <person name="Goodwin S."/>
            <person name="Spatafora J."/>
            <person name="Crous P."/>
            <person name="Grigoriev I."/>
        </authorList>
    </citation>
    <scope>NUCLEOTIDE SEQUENCE</scope>
    <source>
        <strain evidence="11">CBS 122368</strain>
    </source>
</reference>
<evidence type="ECO:0000256" key="7">
    <source>
        <dbReference type="ARBA" id="ARBA00022989"/>
    </source>
</evidence>
<feature type="transmembrane region" description="Helical" evidence="10">
    <location>
        <begin position="750"/>
        <end position="771"/>
    </location>
</feature>
<name>A0A6A6HXQ6_9PLEO</name>
<evidence type="ECO:0000313" key="12">
    <source>
        <dbReference type="Proteomes" id="UP000800094"/>
    </source>
</evidence>
<gene>
    <name evidence="11" type="ORF">BU26DRAFT_466234</name>
</gene>
<dbReference type="Proteomes" id="UP000800094">
    <property type="component" value="Unassembled WGS sequence"/>
</dbReference>
<keyword evidence="12" id="KW-1185">Reference proteome</keyword>
<feature type="transmembrane region" description="Helical" evidence="10">
    <location>
        <begin position="103"/>
        <end position="121"/>
    </location>
</feature>
<keyword evidence="3" id="KW-0813">Transport</keyword>
<feature type="transmembrane region" description="Helical" evidence="10">
    <location>
        <begin position="701"/>
        <end position="717"/>
    </location>
</feature>
<dbReference type="GO" id="GO:0035673">
    <property type="term" value="F:oligopeptide transmembrane transporter activity"/>
    <property type="evidence" value="ECO:0007669"/>
    <property type="project" value="InterPro"/>
</dbReference>
<evidence type="ECO:0000256" key="3">
    <source>
        <dbReference type="ARBA" id="ARBA00022448"/>
    </source>
</evidence>
<dbReference type="AlphaFoldDB" id="A0A6A6HXQ6"/>
<accession>A0A6A6HXQ6</accession>
<evidence type="ECO:0000256" key="10">
    <source>
        <dbReference type="SAM" id="Phobius"/>
    </source>
</evidence>
<feature type="transmembrane region" description="Helical" evidence="10">
    <location>
        <begin position="484"/>
        <end position="503"/>
    </location>
</feature>
<keyword evidence="5" id="KW-0571">Peptide transport</keyword>
<dbReference type="GO" id="GO:0016020">
    <property type="term" value="C:membrane"/>
    <property type="evidence" value="ECO:0007669"/>
    <property type="project" value="UniProtKB-SubCell"/>
</dbReference>
<dbReference type="OrthoDB" id="9986677at2759"/>
<keyword evidence="7 10" id="KW-1133">Transmembrane helix</keyword>
<evidence type="ECO:0000256" key="9">
    <source>
        <dbReference type="SAM" id="MobiDB-lite"/>
    </source>
</evidence>
<organism evidence="11 12">
    <name type="scientific">Trematosphaeria pertusa</name>
    <dbReference type="NCBI Taxonomy" id="390896"/>
    <lineage>
        <taxon>Eukaryota</taxon>
        <taxon>Fungi</taxon>
        <taxon>Dikarya</taxon>
        <taxon>Ascomycota</taxon>
        <taxon>Pezizomycotina</taxon>
        <taxon>Dothideomycetes</taxon>
        <taxon>Pleosporomycetidae</taxon>
        <taxon>Pleosporales</taxon>
        <taxon>Massarineae</taxon>
        <taxon>Trematosphaeriaceae</taxon>
        <taxon>Trematosphaeria</taxon>
    </lineage>
</organism>
<dbReference type="GeneID" id="54578553"/>
<keyword evidence="6" id="KW-0653">Protein transport</keyword>
<feature type="transmembrane region" description="Helical" evidence="10">
    <location>
        <begin position="309"/>
        <end position="329"/>
    </location>
</feature>
<feature type="transmembrane region" description="Helical" evidence="10">
    <location>
        <begin position="341"/>
        <end position="362"/>
    </location>
</feature>
<evidence type="ECO:0000313" key="11">
    <source>
        <dbReference type="EMBL" id="KAF2242826.1"/>
    </source>
</evidence>
<feature type="transmembrane region" description="Helical" evidence="10">
    <location>
        <begin position="509"/>
        <end position="532"/>
    </location>
</feature>
<feature type="compositionally biased region" description="Polar residues" evidence="9">
    <location>
        <begin position="15"/>
        <end position="30"/>
    </location>
</feature>
<feature type="compositionally biased region" description="Basic and acidic residues" evidence="9">
    <location>
        <begin position="34"/>
        <end position="55"/>
    </location>
</feature>
<feature type="transmembrane region" description="Helical" evidence="10">
    <location>
        <begin position="209"/>
        <end position="230"/>
    </location>
</feature>
<dbReference type="PANTHER" id="PTHR22601">
    <property type="entry name" value="ISP4 LIKE PROTEIN"/>
    <property type="match status" value="1"/>
</dbReference>
<evidence type="ECO:0000256" key="8">
    <source>
        <dbReference type="ARBA" id="ARBA00023136"/>
    </source>
</evidence>
<dbReference type="RefSeq" id="XP_033677830.1">
    <property type="nucleotide sequence ID" value="XM_033825223.1"/>
</dbReference>
<protein>
    <submittedName>
        <fullName evidence="11">Putative OPT oligopeptide transporter</fullName>
    </submittedName>
</protein>
<evidence type="ECO:0000256" key="5">
    <source>
        <dbReference type="ARBA" id="ARBA00022856"/>
    </source>
</evidence>
<feature type="transmembrane region" description="Helical" evidence="10">
    <location>
        <begin position="419"/>
        <end position="442"/>
    </location>
</feature>
<evidence type="ECO:0000256" key="2">
    <source>
        <dbReference type="ARBA" id="ARBA00008807"/>
    </source>
</evidence>
<dbReference type="InterPro" id="IPR004813">
    <property type="entry name" value="OPT"/>
</dbReference>
<dbReference type="NCBIfam" id="TIGR00728">
    <property type="entry name" value="OPT_sfam"/>
    <property type="match status" value="1"/>
</dbReference>
<evidence type="ECO:0000256" key="1">
    <source>
        <dbReference type="ARBA" id="ARBA00004141"/>
    </source>
</evidence>
<dbReference type="EMBL" id="ML987206">
    <property type="protein sequence ID" value="KAF2242826.1"/>
    <property type="molecule type" value="Genomic_DNA"/>
</dbReference>
<evidence type="ECO:0000256" key="6">
    <source>
        <dbReference type="ARBA" id="ARBA00022927"/>
    </source>
</evidence>
<evidence type="ECO:0000256" key="4">
    <source>
        <dbReference type="ARBA" id="ARBA00022692"/>
    </source>
</evidence>
<keyword evidence="4 10" id="KW-0812">Transmembrane</keyword>
<dbReference type="InterPro" id="IPR004648">
    <property type="entry name" value="Oligpept_transpt"/>
</dbReference>
<dbReference type="GO" id="GO:0015031">
    <property type="term" value="P:protein transport"/>
    <property type="evidence" value="ECO:0007669"/>
    <property type="project" value="UniProtKB-KW"/>
</dbReference>
<feature type="transmembrane region" description="Helical" evidence="10">
    <location>
        <begin position="270"/>
        <end position="289"/>
    </location>
</feature>